<sequence>MSSRSAAGIITARCMDYDDVAWAKCDEMFGVWRGRLFEQEVLRDIGRFIDKYRGGVPDELFAPRRGAFNAWLRMQFSDGGSTVIRFPCPGASMFPEEKVKREVAVMQFLEYFTSLRVPHKKEEWGRREEKEEKEKAETPLSDK</sequence>
<dbReference type="OrthoDB" id="5412996at2759"/>
<evidence type="ECO:0000313" key="2">
    <source>
        <dbReference type="EMBL" id="PWY86645.1"/>
    </source>
</evidence>
<organism evidence="2 3">
    <name type="scientific">Aspergillus heteromorphus CBS 117.55</name>
    <dbReference type="NCBI Taxonomy" id="1448321"/>
    <lineage>
        <taxon>Eukaryota</taxon>
        <taxon>Fungi</taxon>
        <taxon>Dikarya</taxon>
        <taxon>Ascomycota</taxon>
        <taxon>Pezizomycotina</taxon>
        <taxon>Eurotiomycetes</taxon>
        <taxon>Eurotiomycetidae</taxon>
        <taxon>Eurotiales</taxon>
        <taxon>Aspergillaceae</taxon>
        <taxon>Aspergillus</taxon>
        <taxon>Aspergillus subgen. Circumdati</taxon>
    </lineage>
</organism>
<name>A0A317WKQ3_9EURO</name>
<accession>A0A317WKQ3</accession>
<dbReference type="EMBL" id="MSFL01000007">
    <property type="protein sequence ID" value="PWY86645.1"/>
    <property type="molecule type" value="Genomic_DNA"/>
</dbReference>
<feature type="region of interest" description="Disordered" evidence="1">
    <location>
        <begin position="120"/>
        <end position="143"/>
    </location>
</feature>
<dbReference type="RefSeq" id="XP_025400877.1">
    <property type="nucleotide sequence ID" value="XM_025547901.1"/>
</dbReference>
<gene>
    <name evidence="2" type="ORF">BO70DRAFT_427686</name>
</gene>
<dbReference type="Proteomes" id="UP000247233">
    <property type="component" value="Unassembled WGS sequence"/>
</dbReference>
<proteinExistence type="predicted"/>
<protein>
    <submittedName>
        <fullName evidence="2">Uncharacterized protein</fullName>
    </submittedName>
</protein>
<reference evidence="2 3" key="1">
    <citation type="submission" date="2016-12" db="EMBL/GenBank/DDBJ databases">
        <title>The genomes of Aspergillus section Nigri reveals drivers in fungal speciation.</title>
        <authorList>
            <consortium name="DOE Joint Genome Institute"/>
            <person name="Vesth T.C."/>
            <person name="Nybo J."/>
            <person name="Theobald S."/>
            <person name="Brandl J."/>
            <person name="Frisvad J.C."/>
            <person name="Nielsen K.F."/>
            <person name="Lyhne E.K."/>
            <person name="Kogle M.E."/>
            <person name="Kuo A."/>
            <person name="Riley R."/>
            <person name="Clum A."/>
            <person name="Nolan M."/>
            <person name="Lipzen A."/>
            <person name="Salamov A."/>
            <person name="Henrissat B."/>
            <person name="Wiebenga A."/>
            <person name="De Vries R.P."/>
            <person name="Grigoriev I.V."/>
            <person name="Mortensen U.H."/>
            <person name="Andersen M.R."/>
            <person name="Baker S.E."/>
        </authorList>
    </citation>
    <scope>NUCLEOTIDE SEQUENCE [LARGE SCALE GENOMIC DNA]</scope>
    <source>
        <strain evidence="2 3">CBS 117.55</strain>
    </source>
</reference>
<evidence type="ECO:0000313" key="3">
    <source>
        <dbReference type="Proteomes" id="UP000247233"/>
    </source>
</evidence>
<dbReference type="VEuPathDB" id="FungiDB:BO70DRAFT_427686"/>
<keyword evidence="3" id="KW-1185">Reference proteome</keyword>
<dbReference type="AlphaFoldDB" id="A0A317WKQ3"/>
<evidence type="ECO:0000256" key="1">
    <source>
        <dbReference type="SAM" id="MobiDB-lite"/>
    </source>
</evidence>
<dbReference type="STRING" id="1448321.A0A317WKQ3"/>
<dbReference type="GeneID" id="37070138"/>
<comment type="caution">
    <text evidence="2">The sequence shown here is derived from an EMBL/GenBank/DDBJ whole genome shotgun (WGS) entry which is preliminary data.</text>
</comment>